<feature type="domain" description="Nucleotidyl transferase" evidence="3">
    <location>
        <begin position="3"/>
        <end position="222"/>
    </location>
</feature>
<dbReference type="OrthoDB" id="9788272at2"/>
<organism evidence="4 5">
    <name type="scientific">Alcaligenes xylosoxydans xylosoxydans</name>
    <name type="common">Achromobacter xylosoxidans</name>
    <dbReference type="NCBI Taxonomy" id="85698"/>
    <lineage>
        <taxon>Bacteria</taxon>
        <taxon>Pseudomonadati</taxon>
        <taxon>Pseudomonadota</taxon>
        <taxon>Betaproteobacteria</taxon>
        <taxon>Burkholderiales</taxon>
        <taxon>Alcaligenaceae</taxon>
        <taxon>Achromobacter</taxon>
    </lineage>
</organism>
<dbReference type="PANTHER" id="PTHR43584:SF8">
    <property type="entry name" value="N-ACETYLMURAMATE ALPHA-1-PHOSPHATE URIDYLYLTRANSFERASE"/>
    <property type="match status" value="1"/>
</dbReference>
<keyword evidence="1 4" id="KW-0808">Transferase</keyword>
<dbReference type="EMBL" id="QVXO01000015">
    <property type="protein sequence ID" value="RPJ91545.1"/>
    <property type="molecule type" value="Genomic_DNA"/>
</dbReference>
<dbReference type="NCBIfam" id="NF045761">
    <property type="entry name" value="NAMPUrTaseMurU"/>
    <property type="match status" value="1"/>
</dbReference>
<protein>
    <submittedName>
        <fullName evidence="4">Nucleotidyltransferase family protein</fullName>
    </submittedName>
</protein>
<dbReference type="InterPro" id="IPR050065">
    <property type="entry name" value="GlmU-like"/>
</dbReference>
<evidence type="ECO:0000256" key="1">
    <source>
        <dbReference type="ARBA" id="ARBA00022679"/>
    </source>
</evidence>
<comment type="caution">
    <text evidence="4">The sequence shown here is derived from an EMBL/GenBank/DDBJ whole genome shotgun (WGS) entry which is preliminary data.</text>
</comment>
<evidence type="ECO:0000256" key="2">
    <source>
        <dbReference type="ARBA" id="ARBA00022695"/>
    </source>
</evidence>
<gene>
    <name evidence="4" type="ORF">DY367_12435</name>
</gene>
<evidence type="ECO:0000313" key="4">
    <source>
        <dbReference type="EMBL" id="RPJ91545.1"/>
    </source>
</evidence>
<dbReference type="PANTHER" id="PTHR43584">
    <property type="entry name" value="NUCLEOTIDYL TRANSFERASE"/>
    <property type="match status" value="1"/>
</dbReference>
<evidence type="ECO:0000259" key="3">
    <source>
        <dbReference type="Pfam" id="PF00483"/>
    </source>
</evidence>
<dbReference type="GO" id="GO:0016779">
    <property type="term" value="F:nucleotidyltransferase activity"/>
    <property type="evidence" value="ECO:0007669"/>
    <property type="project" value="UniProtKB-KW"/>
</dbReference>
<evidence type="ECO:0000313" key="5">
    <source>
        <dbReference type="Proteomes" id="UP000285324"/>
    </source>
</evidence>
<dbReference type="InterPro" id="IPR054790">
    <property type="entry name" value="MurU"/>
</dbReference>
<reference evidence="4 5" key="1">
    <citation type="submission" date="2018-08" db="EMBL/GenBank/DDBJ databases">
        <title>Achromobacter xylosoxidans Genome sequencing and assembly.</title>
        <authorList>
            <person name="Wang R."/>
            <person name="Rensing C."/>
            <person name="Li Y."/>
        </authorList>
    </citation>
    <scope>NUCLEOTIDE SEQUENCE [LARGE SCALE GENOMIC DNA]</scope>
    <source>
        <strain evidence="4 5">GD003A</strain>
    </source>
</reference>
<dbReference type="InterPro" id="IPR005835">
    <property type="entry name" value="NTP_transferase_dom"/>
</dbReference>
<dbReference type="RefSeq" id="WP_118932651.1">
    <property type="nucleotide sequence ID" value="NZ_CP061008.1"/>
</dbReference>
<dbReference type="InterPro" id="IPR029044">
    <property type="entry name" value="Nucleotide-diphossugar_trans"/>
</dbReference>
<dbReference type="CDD" id="cd06422">
    <property type="entry name" value="NTP_transferase_like_1"/>
    <property type="match status" value="1"/>
</dbReference>
<dbReference type="Pfam" id="PF00483">
    <property type="entry name" value="NTP_transferase"/>
    <property type="match status" value="1"/>
</dbReference>
<sequence length="228" mass="24276">MRAMILAAGRGERMRPLTDRLPKPLLSVGGQPLIVWHLRRLAAAGIRDIVINHAWLGHEIERALGDGSAHGVRIRYSAEASALETAGGIVQALPLLGDEPFLVVNGDVWCDWDPAAATGLARALPGSGAWLLLVDNPPQHPAGDFRLAADGSVHAQGEPRLTFAGIGVYHPSLFADVPRGAAAPLAPLLRQAMARGLARGARHAGEWTDVGTPQRLADLDAELNRRVR</sequence>
<dbReference type="Gene3D" id="3.90.550.10">
    <property type="entry name" value="Spore Coat Polysaccharide Biosynthesis Protein SpsA, Chain A"/>
    <property type="match status" value="1"/>
</dbReference>
<proteinExistence type="predicted"/>
<keyword evidence="2" id="KW-0548">Nucleotidyltransferase</keyword>
<name>A0A424WE57_ALCXX</name>
<accession>A0A424WE57</accession>
<dbReference type="AlphaFoldDB" id="A0A424WE57"/>
<dbReference type="SUPFAM" id="SSF53448">
    <property type="entry name" value="Nucleotide-diphospho-sugar transferases"/>
    <property type="match status" value="1"/>
</dbReference>
<dbReference type="Proteomes" id="UP000285324">
    <property type="component" value="Unassembled WGS sequence"/>
</dbReference>